<feature type="transmembrane region" description="Helical" evidence="1">
    <location>
        <begin position="97"/>
        <end position="115"/>
    </location>
</feature>
<reference evidence="2 3" key="1">
    <citation type="submission" date="2019-07" db="EMBL/GenBank/DDBJ databases">
        <title>Whole genome shotgun sequence of Pseudoalteromonas atlantica NBRC 103033.</title>
        <authorList>
            <person name="Hosoyama A."/>
            <person name="Uohara A."/>
            <person name="Ohji S."/>
            <person name="Ichikawa N."/>
        </authorList>
    </citation>
    <scope>NUCLEOTIDE SEQUENCE [LARGE SCALE GENOMIC DNA]</scope>
    <source>
        <strain evidence="2 3">NBRC 103033</strain>
    </source>
</reference>
<feature type="transmembrane region" description="Helical" evidence="1">
    <location>
        <begin position="66"/>
        <end position="85"/>
    </location>
</feature>
<protein>
    <submittedName>
        <fullName evidence="2">Uncharacterized protein</fullName>
    </submittedName>
</protein>
<gene>
    <name evidence="2" type="ORF">PAT01_08120</name>
</gene>
<organism evidence="2 3">
    <name type="scientific">Pseudoalteromonas atlantica</name>
    <name type="common">Alteromonas atlantica</name>
    <dbReference type="NCBI Taxonomy" id="288"/>
    <lineage>
        <taxon>Bacteria</taxon>
        <taxon>Pseudomonadati</taxon>
        <taxon>Pseudomonadota</taxon>
        <taxon>Gammaproteobacteria</taxon>
        <taxon>Alteromonadales</taxon>
        <taxon>Pseudoalteromonadaceae</taxon>
        <taxon>Pseudoalteromonas</taxon>
    </lineage>
</organism>
<sequence length="121" mass="13815">MQGSRIIKTHEISLFKRALNLALLFTHIIFLFGVAAIAFDRESFEAISNAKYGNSAPLMQSKLADIFVSSWFAYLCLALIPITIMKERFMKSYDVRIYSNILASFICGLIIYVFINKLYSL</sequence>
<evidence type="ECO:0000313" key="2">
    <source>
        <dbReference type="EMBL" id="GEK75508.1"/>
    </source>
</evidence>
<keyword evidence="1" id="KW-1133">Transmembrane helix</keyword>
<accession>A0ABQ0UCL4</accession>
<dbReference type="RefSeq" id="WP_096739990.1">
    <property type="nucleotide sequence ID" value="NZ_BJUT01000004.1"/>
</dbReference>
<dbReference type="Proteomes" id="UP000321189">
    <property type="component" value="Unassembled WGS sequence"/>
</dbReference>
<proteinExistence type="predicted"/>
<keyword evidence="1" id="KW-0472">Membrane</keyword>
<keyword evidence="3" id="KW-1185">Reference proteome</keyword>
<evidence type="ECO:0000256" key="1">
    <source>
        <dbReference type="SAM" id="Phobius"/>
    </source>
</evidence>
<feature type="transmembrane region" description="Helical" evidence="1">
    <location>
        <begin position="21"/>
        <end position="39"/>
    </location>
</feature>
<comment type="caution">
    <text evidence="2">The sequence shown here is derived from an EMBL/GenBank/DDBJ whole genome shotgun (WGS) entry which is preliminary data.</text>
</comment>
<name>A0ABQ0UCL4_PSEAF</name>
<keyword evidence="1" id="KW-0812">Transmembrane</keyword>
<evidence type="ECO:0000313" key="3">
    <source>
        <dbReference type="Proteomes" id="UP000321189"/>
    </source>
</evidence>
<dbReference type="EMBL" id="BJUT01000004">
    <property type="protein sequence ID" value="GEK75508.1"/>
    <property type="molecule type" value="Genomic_DNA"/>
</dbReference>